<evidence type="ECO:0000313" key="3">
    <source>
        <dbReference type="EMBL" id="MFC0393412.1"/>
    </source>
</evidence>
<dbReference type="InterPro" id="IPR009554">
    <property type="entry name" value="Phageshock_PspB"/>
</dbReference>
<keyword evidence="2" id="KW-0732">Signal</keyword>
<sequence>MKQLLKSVVLLTCVVGLAACGARQGEPATMEKEGAAGANPTEQSPSLTKDEADRLKRLDQRVHRLEQRVRMLEKALSADTPQKAVETWAAAIDARNGAWEYAILHPDSRAGQLKMFENGDWMTGVSSPWLERYKIGKGVKQNDGSYVFEVRFDYRTSDTMSKKIEWADIEAARVTVRKSGENWYVVQ</sequence>
<feature type="region of interest" description="Disordered" evidence="1">
    <location>
        <begin position="30"/>
        <end position="50"/>
    </location>
</feature>
<comment type="caution">
    <text evidence="3">The sequence shown here is derived from an EMBL/GenBank/DDBJ whole genome shotgun (WGS) entry which is preliminary data.</text>
</comment>
<dbReference type="EMBL" id="JBHLVF010000033">
    <property type="protein sequence ID" value="MFC0393412.1"/>
    <property type="molecule type" value="Genomic_DNA"/>
</dbReference>
<organism evidence="3 4">
    <name type="scientific">Paenibacillus mendelii</name>
    <dbReference type="NCBI Taxonomy" id="206163"/>
    <lineage>
        <taxon>Bacteria</taxon>
        <taxon>Bacillati</taxon>
        <taxon>Bacillota</taxon>
        <taxon>Bacilli</taxon>
        <taxon>Bacillales</taxon>
        <taxon>Paenibacillaceae</taxon>
        <taxon>Paenibacillus</taxon>
    </lineage>
</organism>
<proteinExistence type="predicted"/>
<reference evidence="3 4" key="1">
    <citation type="submission" date="2024-09" db="EMBL/GenBank/DDBJ databases">
        <authorList>
            <person name="Sun Q."/>
            <person name="Mori K."/>
        </authorList>
    </citation>
    <scope>NUCLEOTIDE SEQUENCE [LARGE SCALE GENOMIC DNA]</scope>
    <source>
        <strain evidence="3 4">CCM 4839</strain>
    </source>
</reference>
<evidence type="ECO:0000313" key="4">
    <source>
        <dbReference type="Proteomes" id="UP001589818"/>
    </source>
</evidence>
<dbReference type="RefSeq" id="WP_204821526.1">
    <property type="nucleotide sequence ID" value="NZ_JANHOF010000014.1"/>
</dbReference>
<feature type="chain" id="PRO_5047538352" description="Lipoprotein" evidence="2">
    <location>
        <begin position="19"/>
        <end position="187"/>
    </location>
</feature>
<name>A0ABV6JCZ7_9BACL</name>
<feature type="signal peptide" evidence="2">
    <location>
        <begin position="1"/>
        <end position="18"/>
    </location>
</feature>
<accession>A0ABV6JCZ7</accession>
<dbReference type="PROSITE" id="PS51257">
    <property type="entry name" value="PROKAR_LIPOPROTEIN"/>
    <property type="match status" value="1"/>
</dbReference>
<gene>
    <name evidence="3" type="ORF">ACFFJ8_18790</name>
</gene>
<keyword evidence="4" id="KW-1185">Reference proteome</keyword>
<evidence type="ECO:0008006" key="5">
    <source>
        <dbReference type="Google" id="ProtNLM"/>
    </source>
</evidence>
<evidence type="ECO:0000256" key="2">
    <source>
        <dbReference type="SAM" id="SignalP"/>
    </source>
</evidence>
<evidence type="ECO:0000256" key="1">
    <source>
        <dbReference type="SAM" id="MobiDB-lite"/>
    </source>
</evidence>
<dbReference type="Pfam" id="PF06667">
    <property type="entry name" value="PspB"/>
    <property type="match status" value="1"/>
</dbReference>
<dbReference type="Proteomes" id="UP001589818">
    <property type="component" value="Unassembled WGS sequence"/>
</dbReference>
<protein>
    <recommendedName>
        <fullName evidence="5">Lipoprotein</fullName>
    </recommendedName>
</protein>